<sequence>MLSYDYIPSCPLKWLCCKLWPADTNVCMPECMYVYAVVEHSLKWVNNVVINNFPILSLAAHSINLDTDNFYFPASASDSDNSRSGNMRGREQRSVASCELYPYKCTSFPFDELSLTALSNAELMPEQKQKKMPIQQCKTSVVK</sequence>
<dbReference type="EMBL" id="CAJHJT010000056">
    <property type="protein sequence ID" value="CAD7014158.1"/>
    <property type="molecule type" value="Genomic_DNA"/>
</dbReference>
<dbReference type="Proteomes" id="UP000606786">
    <property type="component" value="Unassembled WGS sequence"/>
</dbReference>
<comment type="caution">
    <text evidence="1">The sequence shown here is derived from an EMBL/GenBank/DDBJ whole genome shotgun (WGS) entry which is preliminary data.</text>
</comment>
<dbReference type="AlphaFoldDB" id="A0A811VCW6"/>
<name>A0A811VCW6_CERCA</name>
<keyword evidence="2" id="KW-1185">Reference proteome</keyword>
<organism evidence="1 2">
    <name type="scientific">Ceratitis capitata</name>
    <name type="common">Mediterranean fruit fly</name>
    <name type="synonym">Tephritis capitata</name>
    <dbReference type="NCBI Taxonomy" id="7213"/>
    <lineage>
        <taxon>Eukaryota</taxon>
        <taxon>Metazoa</taxon>
        <taxon>Ecdysozoa</taxon>
        <taxon>Arthropoda</taxon>
        <taxon>Hexapoda</taxon>
        <taxon>Insecta</taxon>
        <taxon>Pterygota</taxon>
        <taxon>Neoptera</taxon>
        <taxon>Endopterygota</taxon>
        <taxon>Diptera</taxon>
        <taxon>Brachycera</taxon>
        <taxon>Muscomorpha</taxon>
        <taxon>Tephritoidea</taxon>
        <taxon>Tephritidae</taxon>
        <taxon>Ceratitis</taxon>
        <taxon>Ceratitis</taxon>
    </lineage>
</organism>
<accession>A0A811VCW6</accession>
<gene>
    <name evidence="1" type="ORF">CCAP1982_LOCUS22164</name>
</gene>
<evidence type="ECO:0000313" key="1">
    <source>
        <dbReference type="EMBL" id="CAD7014158.1"/>
    </source>
</evidence>
<proteinExistence type="predicted"/>
<evidence type="ECO:0000313" key="2">
    <source>
        <dbReference type="Proteomes" id="UP000606786"/>
    </source>
</evidence>
<reference evidence="1" key="1">
    <citation type="submission" date="2020-11" db="EMBL/GenBank/DDBJ databases">
        <authorList>
            <person name="Whitehead M."/>
        </authorList>
    </citation>
    <scope>NUCLEOTIDE SEQUENCE</scope>
    <source>
        <strain evidence="1">EGII</strain>
    </source>
</reference>
<protein>
    <submittedName>
        <fullName evidence="1">(Mediterranean fruit fly) hypothetical protein</fullName>
    </submittedName>
</protein>